<organism evidence="1 2">
    <name type="scientific">Streptomyces flavochromogenes</name>
    <dbReference type="NCBI Taxonomy" id="68199"/>
    <lineage>
        <taxon>Bacteria</taxon>
        <taxon>Bacillati</taxon>
        <taxon>Actinomycetota</taxon>
        <taxon>Actinomycetes</taxon>
        <taxon>Kitasatosporales</taxon>
        <taxon>Streptomycetaceae</taxon>
        <taxon>Streptomyces</taxon>
    </lineage>
</organism>
<dbReference type="RefSeq" id="WP_388307235.1">
    <property type="nucleotide sequence ID" value="NZ_JBIBDZ010000003.1"/>
</dbReference>
<name>A0ABW6XPY2_9ACTN</name>
<proteinExistence type="predicted"/>
<evidence type="ECO:0000313" key="1">
    <source>
        <dbReference type="EMBL" id="MFF5919563.1"/>
    </source>
</evidence>
<sequence>MSDDRHVLDLLQDALGPEHAEESITHHGHKALSHLITALCWRDNNPNRAEYIASLGDLHRGDDEPVLAAIITAASWLKGDE</sequence>
<evidence type="ECO:0000313" key="2">
    <source>
        <dbReference type="Proteomes" id="UP001602370"/>
    </source>
</evidence>
<protein>
    <recommendedName>
        <fullName evidence="3">HEAT repeat domain-containing protein</fullName>
    </recommendedName>
</protein>
<dbReference type="EMBL" id="JBIBDZ010000003">
    <property type="protein sequence ID" value="MFF5919563.1"/>
    <property type="molecule type" value="Genomic_DNA"/>
</dbReference>
<dbReference type="Proteomes" id="UP001602370">
    <property type="component" value="Unassembled WGS sequence"/>
</dbReference>
<keyword evidence="2" id="KW-1185">Reference proteome</keyword>
<gene>
    <name evidence="1" type="ORF">ACFY8C_14575</name>
</gene>
<reference evidence="1 2" key="1">
    <citation type="submission" date="2024-10" db="EMBL/GenBank/DDBJ databases">
        <title>The Natural Products Discovery Center: Release of the First 8490 Sequenced Strains for Exploring Actinobacteria Biosynthetic Diversity.</title>
        <authorList>
            <person name="Kalkreuter E."/>
            <person name="Kautsar S.A."/>
            <person name="Yang D."/>
            <person name="Bader C.D."/>
            <person name="Teijaro C.N."/>
            <person name="Fluegel L."/>
            <person name="Davis C.M."/>
            <person name="Simpson J.R."/>
            <person name="Lauterbach L."/>
            <person name="Steele A.D."/>
            <person name="Gui C."/>
            <person name="Meng S."/>
            <person name="Li G."/>
            <person name="Viehrig K."/>
            <person name="Ye F."/>
            <person name="Su P."/>
            <person name="Kiefer A.F."/>
            <person name="Nichols A."/>
            <person name="Cepeda A.J."/>
            <person name="Yan W."/>
            <person name="Fan B."/>
            <person name="Jiang Y."/>
            <person name="Adhikari A."/>
            <person name="Zheng C.-J."/>
            <person name="Schuster L."/>
            <person name="Cowan T.M."/>
            <person name="Smanski M.J."/>
            <person name="Chevrette M.G."/>
            <person name="De Carvalho L.P.S."/>
            <person name="Shen B."/>
        </authorList>
    </citation>
    <scope>NUCLEOTIDE SEQUENCE [LARGE SCALE GENOMIC DNA]</scope>
    <source>
        <strain evidence="1 2">NPDC012605</strain>
    </source>
</reference>
<comment type="caution">
    <text evidence="1">The sequence shown here is derived from an EMBL/GenBank/DDBJ whole genome shotgun (WGS) entry which is preliminary data.</text>
</comment>
<accession>A0ABW6XPY2</accession>
<evidence type="ECO:0008006" key="3">
    <source>
        <dbReference type="Google" id="ProtNLM"/>
    </source>
</evidence>